<evidence type="ECO:0000256" key="2">
    <source>
        <dbReference type="ARBA" id="ARBA00007312"/>
    </source>
</evidence>
<keyword evidence="4 14" id="KW-0813">Transport</keyword>
<keyword evidence="16" id="KW-1185">Reference proteome</keyword>
<dbReference type="GO" id="GO:0005743">
    <property type="term" value="C:mitochondrial inner membrane"/>
    <property type="evidence" value="ECO:0007669"/>
    <property type="project" value="UniProtKB-SubCell"/>
</dbReference>
<dbReference type="KEGG" id="csem:103395948"/>
<dbReference type="PANTHER" id="PTHR12966">
    <property type="entry name" value="NADH DEHYDROGENASE UBIQUINONE 1 ALPHA SUBCOMPLEX SUBUNIT 13"/>
    <property type="match status" value="1"/>
</dbReference>
<dbReference type="GeneID" id="103395948"/>
<evidence type="ECO:0000256" key="14">
    <source>
        <dbReference type="RuleBase" id="RU368034"/>
    </source>
</evidence>
<evidence type="ECO:0000256" key="5">
    <source>
        <dbReference type="ARBA" id="ARBA00022660"/>
    </source>
</evidence>
<evidence type="ECO:0000256" key="11">
    <source>
        <dbReference type="ARBA" id="ARBA00023136"/>
    </source>
</evidence>
<keyword evidence="9 14" id="KW-1133">Transmembrane helix</keyword>
<dbReference type="InParanoid" id="A0A3P8W4K8"/>
<comment type="similarity">
    <text evidence="2 14">Belongs to the complex I NDUFA13 subunit family.</text>
</comment>
<keyword evidence="6 14" id="KW-0812">Transmembrane</keyword>
<keyword evidence="5 14" id="KW-0679">Respiratory chain</keyword>
<dbReference type="PANTHER" id="PTHR12966:SF0">
    <property type="entry name" value="NADH DEHYDROGENASE [UBIQUINONE] 1 ALPHA SUBCOMPLEX SUBUNIT 13"/>
    <property type="match status" value="1"/>
</dbReference>
<accession>A0A3P8W4K8</accession>
<comment type="function">
    <text evidence="12">Accessory subunit of the mitochondrial membrane respiratory chain NADH dehydrogenase (Complex I), that is believed not to be involved in catalysis. Complex I functions in the transfer of electrons from NADH to the respiratory chain. The immediate electron acceptor for the enzyme is believed to be ubiquinone. Involved in the interferon/all-trans-retinoic acid (IFN/RA) induced cell death. This apoptotic activity is inhibited by interaction with viral IRF1. Prevents the transactivation of STAT3 target genes. May play a role in CARD15-mediated innate mucosal responses and serve to regulate intestinal epithelial cell responses to microbes.</text>
</comment>
<keyword evidence="8 14" id="KW-0249">Electron transport</keyword>
<evidence type="ECO:0000256" key="4">
    <source>
        <dbReference type="ARBA" id="ARBA00022448"/>
    </source>
</evidence>
<reference evidence="15" key="3">
    <citation type="submission" date="2025-09" db="UniProtKB">
        <authorList>
            <consortium name="Ensembl"/>
        </authorList>
    </citation>
    <scope>IDENTIFICATION</scope>
</reference>
<evidence type="ECO:0000256" key="8">
    <source>
        <dbReference type="ARBA" id="ARBA00022982"/>
    </source>
</evidence>
<keyword evidence="7 14" id="KW-0999">Mitochondrion inner membrane</keyword>
<evidence type="ECO:0000256" key="1">
    <source>
        <dbReference type="ARBA" id="ARBA00004298"/>
    </source>
</evidence>
<dbReference type="STRING" id="244447.ENSCSEP00000022483"/>
<evidence type="ECO:0000313" key="16">
    <source>
        <dbReference type="Proteomes" id="UP000265120"/>
    </source>
</evidence>
<dbReference type="OrthoDB" id="3308at2759"/>
<dbReference type="Pfam" id="PF06212">
    <property type="entry name" value="GRIM-19"/>
    <property type="match status" value="1"/>
</dbReference>
<evidence type="ECO:0000256" key="13">
    <source>
        <dbReference type="ARBA" id="ARBA00046797"/>
    </source>
</evidence>
<evidence type="ECO:0000256" key="12">
    <source>
        <dbReference type="ARBA" id="ARBA00045908"/>
    </source>
</evidence>
<keyword evidence="11 14" id="KW-0472">Membrane</keyword>
<evidence type="ECO:0000313" key="15">
    <source>
        <dbReference type="Ensembl" id="ENSCSEP00000022483.1"/>
    </source>
</evidence>
<name>A0A3P8W4K8_CYNSE</name>
<evidence type="ECO:0000256" key="6">
    <source>
        <dbReference type="ARBA" id="ARBA00022692"/>
    </source>
</evidence>
<feature type="transmembrane region" description="Helical" evidence="14">
    <location>
        <begin position="32"/>
        <end position="51"/>
    </location>
</feature>
<comment type="subcellular location">
    <subcellularLocation>
        <location evidence="1 14">Mitochondrion inner membrane</location>
        <topology evidence="1 14">Single-pass membrane protein</topology>
        <orientation evidence="1 14">Matrix side</orientation>
    </subcellularLocation>
</comment>
<dbReference type="Proteomes" id="UP000265120">
    <property type="component" value="Chromosome 20"/>
</dbReference>
<dbReference type="OMA" id="YGIREQH"/>
<dbReference type="AlphaFoldDB" id="A0A3P8W4K8"/>
<dbReference type="Ensembl" id="ENSCSET00000022771.1">
    <property type="protein sequence ID" value="ENSCSEP00000022483.1"/>
    <property type="gene ID" value="ENSCSEG00000014328.1"/>
</dbReference>
<dbReference type="GeneTree" id="ENSGT00390000000719"/>
<sequence>MAGAKVKQDMAPSGGYASIDYKRSLTKRGISGYTRFGIGLGLMILGSWKFVQMNRERRRRYIEELEARIALMPLMQAEHDRRNLRIMRENLEEEAIIMKDVPGWTVGEKLFNTDRWVPPSGWELYYLRPSEDSNKNKFGFLGPL</sequence>
<dbReference type="RefSeq" id="XP_024922090.1">
    <property type="nucleotide sequence ID" value="XM_025066322.1"/>
</dbReference>
<keyword evidence="10 14" id="KW-0496">Mitochondrion</keyword>
<reference evidence="15 16" key="1">
    <citation type="journal article" date="2014" name="Nat. Genet.">
        <title>Whole-genome sequence of a flatfish provides insights into ZW sex chromosome evolution and adaptation to a benthic lifestyle.</title>
        <authorList>
            <person name="Chen S."/>
            <person name="Zhang G."/>
            <person name="Shao C."/>
            <person name="Huang Q."/>
            <person name="Liu G."/>
            <person name="Zhang P."/>
            <person name="Song W."/>
            <person name="An N."/>
            <person name="Chalopin D."/>
            <person name="Volff J.N."/>
            <person name="Hong Y."/>
            <person name="Li Q."/>
            <person name="Sha Z."/>
            <person name="Zhou H."/>
            <person name="Xie M."/>
            <person name="Yu Q."/>
            <person name="Liu Y."/>
            <person name="Xiang H."/>
            <person name="Wang N."/>
            <person name="Wu K."/>
            <person name="Yang C."/>
            <person name="Zhou Q."/>
            <person name="Liao X."/>
            <person name="Yang L."/>
            <person name="Hu Q."/>
            <person name="Zhang J."/>
            <person name="Meng L."/>
            <person name="Jin L."/>
            <person name="Tian Y."/>
            <person name="Lian J."/>
            <person name="Yang J."/>
            <person name="Miao G."/>
            <person name="Liu S."/>
            <person name="Liang Z."/>
            <person name="Yan F."/>
            <person name="Li Y."/>
            <person name="Sun B."/>
            <person name="Zhang H."/>
            <person name="Zhang J."/>
            <person name="Zhu Y."/>
            <person name="Du M."/>
            <person name="Zhao Y."/>
            <person name="Schartl M."/>
            <person name="Tang Q."/>
            <person name="Wang J."/>
        </authorList>
    </citation>
    <scope>NUCLEOTIDE SEQUENCE</scope>
</reference>
<organism evidence="15 16">
    <name type="scientific">Cynoglossus semilaevis</name>
    <name type="common">Tongue sole</name>
    <dbReference type="NCBI Taxonomy" id="244447"/>
    <lineage>
        <taxon>Eukaryota</taxon>
        <taxon>Metazoa</taxon>
        <taxon>Chordata</taxon>
        <taxon>Craniata</taxon>
        <taxon>Vertebrata</taxon>
        <taxon>Euteleostomi</taxon>
        <taxon>Actinopterygii</taxon>
        <taxon>Neopterygii</taxon>
        <taxon>Teleostei</taxon>
        <taxon>Neoteleostei</taxon>
        <taxon>Acanthomorphata</taxon>
        <taxon>Carangaria</taxon>
        <taxon>Pleuronectiformes</taxon>
        <taxon>Pleuronectoidei</taxon>
        <taxon>Cynoglossidae</taxon>
        <taxon>Cynoglossinae</taxon>
        <taxon>Cynoglossus</taxon>
    </lineage>
</organism>
<comment type="subunit">
    <text evidence="13">Complex I is composed of 45 different subunits. Interacts with CARD15, but not with CARD4. Interacts with STAT3, but not with STAT1, STAT2 and STAT5A. Interacts with OLFM4.</text>
</comment>
<evidence type="ECO:0000256" key="9">
    <source>
        <dbReference type="ARBA" id="ARBA00022989"/>
    </source>
</evidence>
<reference evidence="15" key="2">
    <citation type="submission" date="2025-08" db="UniProtKB">
        <authorList>
            <consortium name="Ensembl"/>
        </authorList>
    </citation>
    <scope>IDENTIFICATION</scope>
</reference>
<proteinExistence type="inferred from homology"/>
<dbReference type="GO" id="GO:0045271">
    <property type="term" value="C:respiratory chain complex I"/>
    <property type="evidence" value="ECO:0007669"/>
    <property type="project" value="UniProtKB-UniRule"/>
</dbReference>
<evidence type="ECO:0000256" key="10">
    <source>
        <dbReference type="ARBA" id="ARBA00023128"/>
    </source>
</evidence>
<protein>
    <recommendedName>
        <fullName evidence="3 14">NADH dehydrogenase [ubiquinone] 1 alpha subcomplex subunit 13</fullName>
    </recommendedName>
</protein>
<dbReference type="InterPro" id="IPR009346">
    <property type="entry name" value="GRIM-19"/>
</dbReference>
<evidence type="ECO:0000256" key="3">
    <source>
        <dbReference type="ARBA" id="ARBA00018192"/>
    </source>
</evidence>
<evidence type="ECO:0000256" key="7">
    <source>
        <dbReference type="ARBA" id="ARBA00022792"/>
    </source>
</evidence>
<comment type="function">
    <text evidence="14">Complex I functions in the transfer of electrons from NADH to the respiratory chain. Accessory subunit of the mitochondrial membrane respiratory chain NADH dehydrogenase (Complex I), that is believed not to be involved in catalysis.</text>
</comment>